<gene>
    <name evidence="1" type="ORF">JZ751_010686</name>
</gene>
<comment type="caution">
    <text evidence="1">The sequence shown here is derived from an EMBL/GenBank/DDBJ whole genome shotgun (WGS) entry which is preliminary data.</text>
</comment>
<proteinExistence type="predicted"/>
<evidence type="ECO:0000313" key="1">
    <source>
        <dbReference type="EMBL" id="KAG9333696.1"/>
    </source>
</evidence>
<dbReference type="EMBL" id="JAFBMS010000184">
    <property type="protein sequence ID" value="KAG9333696.1"/>
    <property type="molecule type" value="Genomic_DNA"/>
</dbReference>
<protein>
    <submittedName>
        <fullName evidence="1">Uncharacterized protein</fullName>
    </submittedName>
</protein>
<sequence>MTVLRGDLLHLPDSRDSVTARTEKLQLNETSKGWVIREHVFASPNDRACAERFFTVLEAMLAERLVTQGRGRIRKDKAG</sequence>
<keyword evidence="2" id="KW-1185">Reference proteome</keyword>
<dbReference type="AlphaFoldDB" id="A0A8T2N1E0"/>
<organism evidence="1 2">
    <name type="scientific">Albula glossodonta</name>
    <name type="common">roundjaw bonefish</name>
    <dbReference type="NCBI Taxonomy" id="121402"/>
    <lineage>
        <taxon>Eukaryota</taxon>
        <taxon>Metazoa</taxon>
        <taxon>Chordata</taxon>
        <taxon>Craniata</taxon>
        <taxon>Vertebrata</taxon>
        <taxon>Euteleostomi</taxon>
        <taxon>Actinopterygii</taxon>
        <taxon>Neopterygii</taxon>
        <taxon>Teleostei</taxon>
        <taxon>Albuliformes</taxon>
        <taxon>Albulidae</taxon>
        <taxon>Albula</taxon>
    </lineage>
</organism>
<reference evidence="1" key="1">
    <citation type="thesis" date="2021" institute="BYU ScholarsArchive" country="Provo, UT, USA">
        <title>Applications of and Algorithms for Genome Assembly and Genomic Analyses with an Emphasis on Marine Teleosts.</title>
        <authorList>
            <person name="Pickett B.D."/>
        </authorList>
    </citation>
    <scope>NUCLEOTIDE SEQUENCE</scope>
    <source>
        <strain evidence="1">HI-2016</strain>
    </source>
</reference>
<name>A0A8T2N1E0_9TELE</name>
<evidence type="ECO:0000313" key="2">
    <source>
        <dbReference type="Proteomes" id="UP000824540"/>
    </source>
</evidence>
<dbReference type="Proteomes" id="UP000824540">
    <property type="component" value="Unassembled WGS sequence"/>
</dbReference>
<accession>A0A8T2N1E0</accession>